<accession>A0A0F8Y437</accession>
<name>A0A0F8Y437_9ZZZZ</name>
<dbReference type="AlphaFoldDB" id="A0A0F8Y437"/>
<gene>
    <name evidence="1" type="ORF">LCGC14_2866120</name>
</gene>
<evidence type="ECO:0000313" key="1">
    <source>
        <dbReference type="EMBL" id="KKK76192.1"/>
    </source>
</evidence>
<organism evidence="1">
    <name type="scientific">marine sediment metagenome</name>
    <dbReference type="NCBI Taxonomy" id="412755"/>
    <lineage>
        <taxon>unclassified sequences</taxon>
        <taxon>metagenomes</taxon>
        <taxon>ecological metagenomes</taxon>
    </lineage>
</organism>
<comment type="caution">
    <text evidence="1">The sequence shown here is derived from an EMBL/GenBank/DDBJ whole genome shotgun (WGS) entry which is preliminary data.</text>
</comment>
<reference evidence="1" key="1">
    <citation type="journal article" date="2015" name="Nature">
        <title>Complex archaea that bridge the gap between prokaryotes and eukaryotes.</title>
        <authorList>
            <person name="Spang A."/>
            <person name="Saw J.H."/>
            <person name="Jorgensen S.L."/>
            <person name="Zaremba-Niedzwiedzka K."/>
            <person name="Martijn J."/>
            <person name="Lind A.E."/>
            <person name="van Eijk R."/>
            <person name="Schleper C."/>
            <person name="Guy L."/>
            <person name="Ettema T.J."/>
        </authorList>
    </citation>
    <scope>NUCLEOTIDE SEQUENCE</scope>
</reference>
<dbReference type="EMBL" id="LAZR01055517">
    <property type="protein sequence ID" value="KKK76192.1"/>
    <property type="molecule type" value="Genomic_DNA"/>
</dbReference>
<protein>
    <submittedName>
        <fullName evidence="1">Uncharacterized protein</fullName>
    </submittedName>
</protein>
<sequence>MKEPVLLRVEWVDASLLAAGWQEAEEMTGAGTPNVDVGFRVKEEDGLLYLAAGFQADDTHKPFSRPIAIPVRAIVKKRRIGN</sequence>
<proteinExistence type="predicted"/>